<dbReference type="GO" id="GO:0005975">
    <property type="term" value="P:carbohydrate metabolic process"/>
    <property type="evidence" value="ECO:0007669"/>
    <property type="project" value="InterPro"/>
</dbReference>
<name>A0A2S3ZDH2_9MICO</name>
<dbReference type="PIRSF" id="PIRSF001359">
    <property type="entry name" value="F_bP_aldolase_II"/>
    <property type="match status" value="1"/>
</dbReference>
<organism evidence="3 4">
    <name type="scientific">Cryobacterium zongtaii</name>
    <dbReference type="NCBI Taxonomy" id="1259217"/>
    <lineage>
        <taxon>Bacteria</taxon>
        <taxon>Bacillati</taxon>
        <taxon>Actinomycetota</taxon>
        <taxon>Actinomycetes</taxon>
        <taxon>Micrococcales</taxon>
        <taxon>Microbacteriaceae</taxon>
        <taxon>Cryobacterium</taxon>
    </lineage>
</organism>
<dbReference type="GO" id="GO:0016832">
    <property type="term" value="F:aldehyde-lyase activity"/>
    <property type="evidence" value="ECO:0007669"/>
    <property type="project" value="InterPro"/>
</dbReference>
<proteinExistence type="predicted"/>
<dbReference type="RefSeq" id="WP_103461084.1">
    <property type="nucleotide sequence ID" value="NZ_PPXD01000020.1"/>
</dbReference>
<feature type="binding site" evidence="2">
    <location>
        <position position="182"/>
    </location>
    <ligand>
        <name>Zn(2+)</name>
        <dbReference type="ChEBI" id="CHEBI:29105"/>
        <label>1</label>
        <note>catalytic</note>
    </ligand>
</feature>
<keyword evidence="4" id="KW-1185">Reference proteome</keyword>
<dbReference type="Gene3D" id="3.20.20.70">
    <property type="entry name" value="Aldolase class I"/>
    <property type="match status" value="1"/>
</dbReference>
<dbReference type="InterPro" id="IPR050246">
    <property type="entry name" value="Class_II_FBP_aldolase"/>
</dbReference>
<feature type="binding site" evidence="2">
    <location>
        <position position="110"/>
    </location>
    <ligand>
        <name>Zn(2+)</name>
        <dbReference type="ChEBI" id="CHEBI:29105"/>
        <label>2</label>
    </ligand>
</feature>
<dbReference type="GO" id="GO:0008270">
    <property type="term" value="F:zinc ion binding"/>
    <property type="evidence" value="ECO:0007669"/>
    <property type="project" value="InterPro"/>
</dbReference>
<sequence>MTLATTRDLVDHAVAGDRAVLAFNVITLEHAEAIATGIQHAGSSAILQVSENAIWFHGGKLSPIIAACAKVAAEASVPISIHLDHFQDLALTERAIDMAADLGVSSIMVDAAHLPYRQNVQQTRDLTCRAQTRGLWVEAELGAIGGKDGAHSPLVRTNPSEAHEFVAQTGVDGLAVAVGSSHAMTSQDARIDLALIAALALSVPAPLVLHGSSGVADETLVAAIGAGIRKINVGTALNVAFTREVRRFLDKNLEVTDPRMYIREGSDSMARTVTHLCRLVDAACVPAR</sequence>
<feature type="binding site" evidence="2">
    <location>
        <position position="85"/>
    </location>
    <ligand>
        <name>Zn(2+)</name>
        <dbReference type="ChEBI" id="CHEBI:29105"/>
        <label>1</label>
        <note>catalytic</note>
    </ligand>
</feature>
<feature type="active site" description="Proton donor" evidence="1">
    <location>
        <position position="84"/>
    </location>
</feature>
<gene>
    <name evidence="3" type="ORF">C3B61_13040</name>
</gene>
<protein>
    <submittedName>
        <fullName evidence="3">Fructose-bisphosphate aldolase</fullName>
    </submittedName>
</protein>
<keyword evidence="2" id="KW-0862">Zinc</keyword>
<reference evidence="3 4" key="1">
    <citation type="submission" date="2018-01" db="EMBL/GenBank/DDBJ databases">
        <title>Cryobacterium sp. nov., from glaciers in China.</title>
        <authorList>
            <person name="Liu Q."/>
            <person name="Xin Y.-H."/>
        </authorList>
    </citation>
    <scope>NUCLEOTIDE SEQUENCE [LARGE SCALE GENOMIC DNA]</scope>
    <source>
        <strain evidence="3 4">TMN-42</strain>
    </source>
</reference>
<dbReference type="InterPro" id="IPR000771">
    <property type="entry name" value="FBA_II"/>
</dbReference>
<dbReference type="SUPFAM" id="SSF51569">
    <property type="entry name" value="Aldolase"/>
    <property type="match status" value="1"/>
</dbReference>
<dbReference type="Pfam" id="PF01116">
    <property type="entry name" value="F_bP_aldolase"/>
    <property type="match status" value="1"/>
</dbReference>
<dbReference type="InterPro" id="IPR013785">
    <property type="entry name" value="Aldolase_TIM"/>
</dbReference>
<keyword evidence="2" id="KW-0479">Metal-binding</keyword>
<comment type="caution">
    <text evidence="3">The sequence shown here is derived from an EMBL/GenBank/DDBJ whole genome shotgun (WGS) entry which is preliminary data.</text>
</comment>
<dbReference type="Proteomes" id="UP000237340">
    <property type="component" value="Unassembled WGS sequence"/>
</dbReference>
<feature type="binding site" evidence="2">
    <location>
        <position position="140"/>
    </location>
    <ligand>
        <name>Zn(2+)</name>
        <dbReference type="ChEBI" id="CHEBI:29105"/>
        <label>2</label>
    </ligand>
</feature>
<evidence type="ECO:0000256" key="1">
    <source>
        <dbReference type="PIRSR" id="PIRSR001359-1"/>
    </source>
</evidence>
<evidence type="ECO:0000313" key="4">
    <source>
        <dbReference type="Proteomes" id="UP000237340"/>
    </source>
</evidence>
<dbReference type="AlphaFoldDB" id="A0A2S3ZDH2"/>
<dbReference type="EMBL" id="PPXD01000020">
    <property type="protein sequence ID" value="POH64371.1"/>
    <property type="molecule type" value="Genomic_DNA"/>
</dbReference>
<feature type="binding site" evidence="2">
    <location>
        <position position="210"/>
    </location>
    <ligand>
        <name>Zn(2+)</name>
        <dbReference type="ChEBI" id="CHEBI:29105"/>
        <label>1</label>
        <note>catalytic</note>
    </ligand>
</feature>
<dbReference type="PANTHER" id="PTHR30304:SF0">
    <property type="entry name" value="D-TAGATOSE-1,6-BISPHOSPHATE ALDOLASE SUBUNIT GATY-RELATED"/>
    <property type="match status" value="1"/>
</dbReference>
<dbReference type="PANTHER" id="PTHR30304">
    <property type="entry name" value="D-TAGATOSE-1,6-BISPHOSPHATE ALDOLASE"/>
    <property type="match status" value="1"/>
</dbReference>
<accession>A0A2S3ZDH2</accession>
<comment type="cofactor">
    <cofactor evidence="2">
        <name>Zn(2+)</name>
        <dbReference type="ChEBI" id="CHEBI:29105"/>
    </cofactor>
    <text evidence="2">Binds 2 Zn(2+) ions per subunit. One is catalytic and the other provides a structural contribution.</text>
</comment>
<evidence type="ECO:0000313" key="3">
    <source>
        <dbReference type="EMBL" id="POH64371.1"/>
    </source>
</evidence>
<evidence type="ECO:0000256" key="2">
    <source>
        <dbReference type="PIRSR" id="PIRSR001359-3"/>
    </source>
</evidence>